<feature type="non-terminal residue" evidence="1">
    <location>
        <position position="112"/>
    </location>
</feature>
<gene>
    <name evidence="1" type="ORF">ALEPTO_LOCUS10639</name>
</gene>
<evidence type="ECO:0000313" key="1">
    <source>
        <dbReference type="EMBL" id="CAG8672578.1"/>
    </source>
</evidence>
<reference evidence="1" key="1">
    <citation type="submission" date="2021-06" db="EMBL/GenBank/DDBJ databases">
        <authorList>
            <person name="Kallberg Y."/>
            <person name="Tangrot J."/>
            <person name="Rosling A."/>
        </authorList>
    </citation>
    <scope>NUCLEOTIDE SEQUENCE</scope>
    <source>
        <strain evidence="1">FL130A</strain>
    </source>
</reference>
<comment type="caution">
    <text evidence="1">The sequence shown here is derived from an EMBL/GenBank/DDBJ whole genome shotgun (WGS) entry which is preliminary data.</text>
</comment>
<evidence type="ECO:0000313" key="2">
    <source>
        <dbReference type="Proteomes" id="UP000789508"/>
    </source>
</evidence>
<name>A0A9N9HG04_9GLOM</name>
<accession>A0A9N9HG04</accession>
<dbReference type="Proteomes" id="UP000789508">
    <property type="component" value="Unassembled WGS sequence"/>
</dbReference>
<organism evidence="1 2">
    <name type="scientific">Ambispora leptoticha</name>
    <dbReference type="NCBI Taxonomy" id="144679"/>
    <lineage>
        <taxon>Eukaryota</taxon>
        <taxon>Fungi</taxon>
        <taxon>Fungi incertae sedis</taxon>
        <taxon>Mucoromycota</taxon>
        <taxon>Glomeromycotina</taxon>
        <taxon>Glomeromycetes</taxon>
        <taxon>Archaeosporales</taxon>
        <taxon>Ambisporaceae</taxon>
        <taxon>Ambispora</taxon>
    </lineage>
</organism>
<dbReference type="AlphaFoldDB" id="A0A9N9HG04"/>
<keyword evidence="2" id="KW-1185">Reference proteome</keyword>
<proteinExistence type="predicted"/>
<sequence>MRQQMEKGRKHPRKFEPNDLVLIQISEVDDAGIDCQYIPCKVLKFTENDTYILGCQYGRLNEYYSAIELVPIIGTFREYSELVNILNNCVSACKAAIQQSSGSITATKCLCK</sequence>
<dbReference type="EMBL" id="CAJVPS010012668">
    <property type="protein sequence ID" value="CAG8672578.1"/>
    <property type="molecule type" value="Genomic_DNA"/>
</dbReference>
<dbReference type="OrthoDB" id="2440863at2759"/>
<protein>
    <submittedName>
        <fullName evidence="1">12065_t:CDS:1</fullName>
    </submittedName>
</protein>